<evidence type="ECO:0000313" key="10">
    <source>
        <dbReference type="Proteomes" id="UP001595556"/>
    </source>
</evidence>
<comment type="function">
    <text evidence="5">Catalyzes the conversion of N-formimidoyl-L-glutamate to L-glutamate and formamide.</text>
</comment>
<dbReference type="PANTHER" id="PTHR11358">
    <property type="entry name" value="ARGINASE/AGMATINASE"/>
    <property type="match status" value="1"/>
</dbReference>
<comment type="catalytic activity">
    <reaction evidence="5">
        <text>N-formimidoyl-L-glutamate + H2O = formamide + L-glutamate</text>
        <dbReference type="Rhea" id="RHEA:22492"/>
        <dbReference type="ChEBI" id="CHEBI:15377"/>
        <dbReference type="ChEBI" id="CHEBI:16397"/>
        <dbReference type="ChEBI" id="CHEBI:29985"/>
        <dbReference type="ChEBI" id="CHEBI:58928"/>
        <dbReference type="EC" id="3.5.3.8"/>
    </reaction>
</comment>
<dbReference type="RefSeq" id="WP_377301208.1">
    <property type="nucleotide sequence ID" value="NZ_CP180191.1"/>
</dbReference>
<dbReference type="HAMAP" id="MF_00737">
    <property type="entry name" value="Formimidoylglutam"/>
    <property type="match status" value="1"/>
</dbReference>
<dbReference type="EC" id="3.5.3.8" evidence="5 6"/>
<comment type="similarity">
    <text evidence="5 7">Belongs to the arginase family.</text>
</comment>
<keyword evidence="1 5" id="KW-0479">Metal-binding</keyword>
<name>A0ABV7GZ01_9BURK</name>
<accession>A0ABV7GZ01</accession>
<feature type="binding site" evidence="5">
    <location>
        <position position="133"/>
    </location>
    <ligand>
        <name>Mn(2+)</name>
        <dbReference type="ChEBI" id="CHEBI:29035"/>
        <label>1</label>
    </ligand>
</feature>
<keyword evidence="4 5" id="KW-0464">Manganese</keyword>
<feature type="region of interest" description="Disordered" evidence="8">
    <location>
        <begin position="1"/>
        <end position="26"/>
    </location>
</feature>
<evidence type="ECO:0000256" key="8">
    <source>
        <dbReference type="SAM" id="MobiDB-lite"/>
    </source>
</evidence>
<evidence type="ECO:0000256" key="4">
    <source>
        <dbReference type="ARBA" id="ARBA00023211"/>
    </source>
</evidence>
<evidence type="ECO:0000256" key="1">
    <source>
        <dbReference type="ARBA" id="ARBA00022723"/>
    </source>
</evidence>
<comment type="pathway">
    <text evidence="5">Amino-acid degradation; L-histidine degradation into L-glutamate; L-glutamate from N-formimidoyl-L-glutamate (hydrolase route): step 1/1.</text>
</comment>
<evidence type="ECO:0000313" key="9">
    <source>
        <dbReference type="EMBL" id="MFC3146745.1"/>
    </source>
</evidence>
<dbReference type="Pfam" id="PF00491">
    <property type="entry name" value="Arginase"/>
    <property type="match status" value="1"/>
</dbReference>
<dbReference type="Proteomes" id="UP001595556">
    <property type="component" value="Unassembled WGS sequence"/>
</dbReference>
<gene>
    <name evidence="5 9" type="primary">hutG</name>
    <name evidence="9" type="ORF">ACFOEN_03710</name>
</gene>
<dbReference type="EMBL" id="JBHRTI010000003">
    <property type="protein sequence ID" value="MFC3146745.1"/>
    <property type="molecule type" value="Genomic_DNA"/>
</dbReference>
<organism evidence="9 10">
    <name type="scientific">Piscinibacterium candidicorallinum</name>
    <dbReference type="NCBI Taxonomy" id="1793872"/>
    <lineage>
        <taxon>Bacteria</taxon>
        <taxon>Pseudomonadati</taxon>
        <taxon>Pseudomonadota</taxon>
        <taxon>Betaproteobacteria</taxon>
        <taxon>Burkholderiales</taxon>
        <taxon>Piscinibacterium</taxon>
    </lineage>
</organism>
<dbReference type="InterPro" id="IPR005923">
    <property type="entry name" value="HutG"/>
</dbReference>
<protein>
    <recommendedName>
        <fullName evidence="5 6">Formimidoylglutamase</fullName>
        <ecNumber evidence="5 6">3.5.3.8</ecNumber>
    </recommendedName>
    <alternativeName>
        <fullName evidence="5">Formiminoglutamase</fullName>
    </alternativeName>
    <alternativeName>
        <fullName evidence="5">Formiminoglutamate hydrolase</fullName>
    </alternativeName>
</protein>
<feature type="compositionally biased region" description="Basic and acidic residues" evidence="8">
    <location>
        <begin position="1"/>
        <end position="12"/>
    </location>
</feature>
<dbReference type="NCBIfam" id="TIGR01227">
    <property type="entry name" value="hutG"/>
    <property type="match status" value="1"/>
</dbReference>
<comment type="cofactor">
    <cofactor evidence="5">
        <name>Mn(2+)</name>
        <dbReference type="ChEBI" id="CHEBI:29035"/>
    </cofactor>
    <text evidence="5">Binds 2 manganese ions per subunit.</text>
</comment>
<evidence type="ECO:0000256" key="3">
    <source>
        <dbReference type="ARBA" id="ARBA00022808"/>
    </source>
</evidence>
<dbReference type="CDD" id="cd09988">
    <property type="entry name" value="Formimidoylglutamase"/>
    <property type="match status" value="1"/>
</dbReference>
<dbReference type="Gene3D" id="3.40.800.10">
    <property type="entry name" value="Ureohydrolase domain"/>
    <property type="match status" value="1"/>
</dbReference>
<dbReference type="PROSITE" id="PS51409">
    <property type="entry name" value="ARGINASE_2"/>
    <property type="match status" value="1"/>
</dbReference>
<feature type="binding site" evidence="5">
    <location>
        <position position="258"/>
    </location>
    <ligand>
        <name>Mn(2+)</name>
        <dbReference type="ChEBI" id="CHEBI:29035"/>
        <label>2</label>
    </ligand>
</feature>
<evidence type="ECO:0000256" key="5">
    <source>
        <dbReference type="HAMAP-Rule" id="MF_00737"/>
    </source>
</evidence>
<comment type="caution">
    <text evidence="9">The sequence shown here is derived from an EMBL/GenBank/DDBJ whole genome shotgun (WGS) entry which is preliminary data.</text>
</comment>
<dbReference type="PRINTS" id="PR00116">
    <property type="entry name" value="ARGINASE"/>
</dbReference>
<dbReference type="PANTHER" id="PTHR11358:SF35">
    <property type="entry name" value="FORMIMIDOYLGLUTAMASE"/>
    <property type="match status" value="1"/>
</dbReference>
<reference evidence="10" key="1">
    <citation type="journal article" date="2019" name="Int. J. Syst. Evol. Microbiol.">
        <title>The Global Catalogue of Microorganisms (GCM) 10K type strain sequencing project: providing services to taxonomists for standard genome sequencing and annotation.</title>
        <authorList>
            <consortium name="The Broad Institute Genomics Platform"/>
            <consortium name="The Broad Institute Genome Sequencing Center for Infectious Disease"/>
            <person name="Wu L."/>
            <person name="Ma J."/>
        </authorList>
    </citation>
    <scope>NUCLEOTIDE SEQUENCE [LARGE SCALE GENOMIC DNA]</scope>
    <source>
        <strain evidence="10">KCTC 52168</strain>
    </source>
</reference>
<feature type="binding site" evidence="5">
    <location>
        <position position="169"/>
    </location>
    <ligand>
        <name>Mn(2+)</name>
        <dbReference type="ChEBI" id="CHEBI:29035"/>
        <label>1</label>
    </ligand>
</feature>
<keyword evidence="2 5" id="KW-0378">Hydrolase</keyword>
<feature type="binding site" evidence="5">
    <location>
        <position position="165"/>
    </location>
    <ligand>
        <name>Mn(2+)</name>
        <dbReference type="ChEBI" id="CHEBI:29035"/>
        <label>1</label>
    </ligand>
</feature>
<evidence type="ECO:0000256" key="2">
    <source>
        <dbReference type="ARBA" id="ARBA00022801"/>
    </source>
</evidence>
<dbReference type="InterPro" id="IPR006035">
    <property type="entry name" value="Ureohydrolase"/>
</dbReference>
<feature type="binding site" evidence="5">
    <location>
        <position position="167"/>
    </location>
    <ligand>
        <name>Mn(2+)</name>
        <dbReference type="ChEBI" id="CHEBI:29035"/>
        <label>2</label>
    </ligand>
</feature>
<dbReference type="InterPro" id="IPR023696">
    <property type="entry name" value="Ureohydrolase_dom_sf"/>
</dbReference>
<keyword evidence="3 5" id="KW-0369">Histidine metabolism</keyword>
<evidence type="ECO:0000256" key="7">
    <source>
        <dbReference type="PROSITE-ProRule" id="PRU00742"/>
    </source>
</evidence>
<keyword evidence="10" id="KW-1185">Reference proteome</keyword>
<feature type="binding site" evidence="5">
    <location>
        <position position="256"/>
    </location>
    <ligand>
        <name>Mn(2+)</name>
        <dbReference type="ChEBI" id="CHEBI:29035"/>
        <label>1</label>
    </ligand>
</feature>
<sequence length="338" mass="35163">MPDAQDTVRHLPMDPARWAGRDDRAESPRALRWHQQVQPAAQWTPAQRGVVLQGFACDAGVRRNQGRPGAAQGPDAARRALAHLAWHSACPVFDAGDVVCEGDALEPAQAALAAEVARWLDAGQGVLVLGGGHEVAWGTGQGIASHRAGQAAGGSSRCWGIINLDAHFDLRSAPRGSSGTPFAQIAADWTARGWPFNYGVYGISRHANTRALFDTAAQLGVHWVEDHALAPWHLPARLAQLAAHCAELDAIYLTVCLDVLPGSVAPGVSAPAAAGVSLEAVEALIETVASSGKLRVAEIAELSPPHDEGSRTAKVAARLAALLTGGLARGLAKGLSAA</sequence>
<feature type="binding site" evidence="5">
    <location>
        <position position="256"/>
    </location>
    <ligand>
        <name>Mn(2+)</name>
        <dbReference type="ChEBI" id="CHEBI:29035"/>
        <label>2</label>
    </ligand>
</feature>
<evidence type="ECO:0000256" key="6">
    <source>
        <dbReference type="NCBIfam" id="TIGR01227"/>
    </source>
</evidence>
<feature type="binding site" evidence="5">
    <location>
        <position position="165"/>
    </location>
    <ligand>
        <name>Mn(2+)</name>
        <dbReference type="ChEBI" id="CHEBI:29035"/>
        <label>2</label>
    </ligand>
</feature>
<dbReference type="SUPFAM" id="SSF52768">
    <property type="entry name" value="Arginase/deacetylase"/>
    <property type="match status" value="1"/>
</dbReference>
<proteinExistence type="inferred from homology"/>
<dbReference type="GO" id="GO:0050415">
    <property type="term" value="F:formimidoylglutamase activity"/>
    <property type="evidence" value="ECO:0007669"/>
    <property type="project" value="UniProtKB-EC"/>
</dbReference>